<dbReference type="InterPro" id="IPR000524">
    <property type="entry name" value="Tscrpt_reg_HTH_GntR"/>
</dbReference>
<dbReference type="OrthoDB" id="4307011at2"/>
<evidence type="ECO:0000259" key="4">
    <source>
        <dbReference type="PROSITE" id="PS50949"/>
    </source>
</evidence>
<dbReference type="EMBL" id="CP001737">
    <property type="protein sequence ID" value="ACV76964.1"/>
    <property type="molecule type" value="Genomic_DNA"/>
</dbReference>
<evidence type="ECO:0000313" key="6">
    <source>
        <dbReference type="Proteomes" id="UP000002218"/>
    </source>
</evidence>
<dbReference type="KEGG" id="nml:Namu_0548"/>
<dbReference type="InterPro" id="IPR036390">
    <property type="entry name" value="WH_DNA-bd_sf"/>
</dbReference>
<keyword evidence="2" id="KW-0238">DNA-binding</keyword>
<sequence>MAGMNVVIDPESAVPPFEQVRAQLAHRIADGTLPVGTKLPTVRALAADLSLATNTVARAYRELETAGMIETRGRAGTFVAASGDASRTRVAAAAADYVTTVDRLGVSRDEALAIVTAALRGRA</sequence>
<reference evidence="5 6" key="2">
    <citation type="journal article" date="2010" name="Stand. Genomic Sci.">
        <title>Complete genome sequence of Nakamurella multipartita type strain (Y-104).</title>
        <authorList>
            <person name="Tice H."/>
            <person name="Mayilraj S."/>
            <person name="Sims D."/>
            <person name="Lapidus A."/>
            <person name="Nolan M."/>
            <person name="Lucas S."/>
            <person name="Glavina Del Rio T."/>
            <person name="Copeland A."/>
            <person name="Cheng J.F."/>
            <person name="Meincke L."/>
            <person name="Bruce D."/>
            <person name="Goodwin L."/>
            <person name="Pitluck S."/>
            <person name="Ivanova N."/>
            <person name="Mavromatis K."/>
            <person name="Ovchinnikova G."/>
            <person name="Pati A."/>
            <person name="Chen A."/>
            <person name="Palaniappan K."/>
            <person name="Land M."/>
            <person name="Hauser L."/>
            <person name="Chang Y.J."/>
            <person name="Jeffries C.D."/>
            <person name="Detter J.C."/>
            <person name="Brettin T."/>
            <person name="Rohde M."/>
            <person name="Goker M."/>
            <person name="Bristow J."/>
            <person name="Eisen J.A."/>
            <person name="Markowitz V."/>
            <person name="Hugenholtz P."/>
            <person name="Kyrpides N.C."/>
            <person name="Klenk H.P."/>
            <person name="Chen F."/>
        </authorList>
    </citation>
    <scope>NUCLEOTIDE SEQUENCE [LARGE SCALE GENOMIC DNA]</scope>
    <source>
        <strain evidence="6">ATCC 700099 / DSM 44233 / CIP 104796 / JCM 9543 / NBRC 105858 / Y-104</strain>
    </source>
</reference>
<dbReference type="eggNOG" id="COG1725">
    <property type="taxonomic scope" value="Bacteria"/>
</dbReference>
<dbReference type="FunCoup" id="C8X795">
    <property type="interactions" value="1"/>
</dbReference>
<keyword evidence="3" id="KW-0804">Transcription</keyword>
<dbReference type="AlphaFoldDB" id="C8X795"/>
<dbReference type="PANTHER" id="PTHR38445">
    <property type="entry name" value="HTH-TYPE TRANSCRIPTIONAL REPRESSOR YTRA"/>
    <property type="match status" value="1"/>
</dbReference>
<dbReference type="Gene3D" id="1.10.10.10">
    <property type="entry name" value="Winged helix-like DNA-binding domain superfamily/Winged helix DNA-binding domain"/>
    <property type="match status" value="1"/>
</dbReference>
<dbReference type="Proteomes" id="UP000002218">
    <property type="component" value="Chromosome"/>
</dbReference>
<dbReference type="PANTHER" id="PTHR38445:SF9">
    <property type="entry name" value="HTH-TYPE TRANSCRIPTIONAL REPRESSOR YTRA"/>
    <property type="match status" value="1"/>
</dbReference>
<dbReference type="SUPFAM" id="SSF46785">
    <property type="entry name" value="Winged helix' DNA-binding domain"/>
    <property type="match status" value="1"/>
</dbReference>
<gene>
    <name evidence="5" type="ordered locus">Namu_0548</name>
</gene>
<dbReference type="CDD" id="cd07377">
    <property type="entry name" value="WHTH_GntR"/>
    <property type="match status" value="1"/>
</dbReference>
<evidence type="ECO:0000313" key="5">
    <source>
        <dbReference type="EMBL" id="ACV76964.1"/>
    </source>
</evidence>
<dbReference type="InParanoid" id="C8X795"/>
<dbReference type="PROSITE" id="PS50949">
    <property type="entry name" value="HTH_GNTR"/>
    <property type="match status" value="1"/>
</dbReference>
<accession>C8X795</accession>
<dbReference type="GO" id="GO:0003700">
    <property type="term" value="F:DNA-binding transcription factor activity"/>
    <property type="evidence" value="ECO:0007669"/>
    <property type="project" value="InterPro"/>
</dbReference>
<reference evidence="6" key="1">
    <citation type="submission" date="2009-09" db="EMBL/GenBank/DDBJ databases">
        <title>The complete genome of Nakamurella multipartita DSM 44233.</title>
        <authorList>
            <consortium name="US DOE Joint Genome Institute (JGI-PGF)"/>
            <person name="Lucas S."/>
            <person name="Copeland A."/>
            <person name="Lapidus A."/>
            <person name="Glavina del Rio T."/>
            <person name="Dalin E."/>
            <person name="Tice H."/>
            <person name="Bruce D."/>
            <person name="Goodwin L."/>
            <person name="Pitluck S."/>
            <person name="Kyrpides N."/>
            <person name="Mavromatis K."/>
            <person name="Ivanova N."/>
            <person name="Ovchinnikova G."/>
            <person name="Sims D."/>
            <person name="Meincke L."/>
            <person name="Brettin T."/>
            <person name="Detter J.C."/>
            <person name="Han C."/>
            <person name="Larimer F."/>
            <person name="Land M."/>
            <person name="Hauser L."/>
            <person name="Markowitz V."/>
            <person name="Cheng J.-F."/>
            <person name="Hugenholtz P."/>
            <person name="Woyke T."/>
            <person name="Wu D."/>
            <person name="Klenk H.-P."/>
            <person name="Eisen J.A."/>
        </authorList>
    </citation>
    <scope>NUCLEOTIDE SEQUENCE [LARGE SCALE GENOMIC DNA]</scope>
    <source>
        <strain evidence="6">ATCC 700099 / DSM 44233 / CIP 104796 / JCM 9543 / NBRC 105858 / Y-104</strain>
    </source>
</reference>
<dbReference type="RefSeq" id="WP_015745881.1">
    <property type="nucleotide sequence ID" value="NC_013235.1"/>
</dbReference>
<name>C8X795_NAKMY</name>
<dbReference type="HOGENOM" id="CLU_017584_10_1_11"/>
<dbReference type="SMART" id="SM00345">
    <property type="entry name" value="HTH_GNTR"/>
    <property type="match status" value="1"/>
</dbReference>
<feature type="domain" description="HTH gntR-type" evidence="4">
    <location>
        <begin position="14"/>
        <end position="82"/>
    </location>
</feature>
<evidence type="ECO:0000256" key="2">
    <source>
        <dbReference type="ARBA" id="ARBA00023125"/>
    </source>
</evidence>
<organism evidence="5 6">
    <name type="scientific">Nakamurella multipartita (strain ATCC 700099 / DSM 44233 / CIP 104796 / JCM 9543 / NBRC 105858 / Y-104)</name>
    <name type="common">Microsphaera multipartita</name>
    <dbReference type="NCBI Taxonomy" id="479431"/>
    <lineage>
        <taxon>Bacteria</taxon>
        <taxon>Bacillati</taxon>
        <taxon>Actinomycetota</taxon>
        <taxon>Actinomycetes</taxon>
        <taxon>Nakamurellales</taxon>
        <taxon>Nakamurellaceae</taxon>
        <taxon>Nakamurella</taxon>
    </lineage>
</organism>
<proteinExistence type="predicted"/>
<dbReference type="InterPro" id="IPR036388">
    <property type="entry name" value="WH-like_DNA-bd_sf"/>
</dbReference>
<evidence type="ECO:0000256" key="1">
    <source>
        <dbReference type="ARBA" id="ARBA00023015"/>
    </source>
</evidence>
<dbReference type="GO" id="GO:0003677">
    <property type="term" value="F:DNA binding"/>
    <property type="evidence" value="ECO:0007669"/>
    <property type="project" value="UniProtKB-KW"/>
</dbReference>
<keyword evidence="1" id="KW-0805">Transcription regulation</keyword>
<keyword evidence="6" id="KW-1185">Reference proteome</keyword>
<evidence type="ECO:0000256" key="3">
    <source>
        <dbReference type="ARBA" id="ARBA00023163"/>
    </source>
</evidence>
<protein>
    <submittedName>
        <fullName evidence="5">Transcriptional regulator, GntR family</fullName>
    </submittedName>
</protein>
<dbReference type="STRING" id="479431.Namu_0548"/>
<dbReference type="Pfam" id="PF00392">
    <property type="entry name" value="GntR"/>
    <property type="match status" value="1"/>
</dbReference>